<keyword evidence="1" id="KW-0472">Membrane</keyword>
<protein>
    <submittedName>
        <fullName evidence="2">Uncharacterized protein</fullName>
    </submittedName>
</protein>
<feature type="transmembrane region" description="Helical" evidence="1">
    <location>
        <begin position="248"/>
        <end position="268"/>
    </location>
</feature>
<name>A0ABW4GI14_9ACTN</name>
<feature type="transmembrane region" description="Helical" evidence="1">
    <location>
        <begin position="180"/>
        <end position="200"/>
    </location>
</feature>
<gene>
    <name evidence="2" type="ORF">ACFSJ0_33445</name>
</gene>
<keyword evidence="1" id="KW-0812">Transmembrane</keyword>
<accession>A0ABW4GI14</accession>
<keyword evidence="1" id="KW-1133">Transmembrane helix</keyword>
<feature type="transmembrane region" description="Helical" evidence="1">
    <location>
        <begin position="123"/>
        <end position="141"/>
    </location>
</feature>
<dbReference type="EMBL" id="JBHUCM010000031">
    <property type="protein sequence ID" value="MFD1541996.1"/>
    <property type="molecule type" value="Genomic_DNA"/>
</dbReference>
<comment type="caution">
    <text evidence="2">The sequence shown here is derived from an EMBL/GenBank/DDBJ whole genome shotgun (WGS) entry which is preliminary data.</text>
</comment>
<feature type="transmembrane region" description="Helical" evidence="1">
    <location>
        <begin position="275"/>
        <end position="294"/>
    </location>
</feature>
<reference evidence="3" key="1">
    <citation type="journal article" date="2019" name="Int. J. Syst. Evol. Microbiol.">
        <title>The Global Catalogue of Microorganisms (GCM) 10K type strain sequencing project: providing services to taxonomists for standard genome sequencing and annotation.</title>
        <authorList>
            <consortium name="The Broad Institute Genomics Platform"/>
            <consortium name="The Broad Institute Genome Sequencing Center for Infectious Disease"/>
            <person name="Wu L."/>
            <person name="Ma J."/>
        </authorList>
    </citation>
    <scope>NUCLEOTIDE SEQUENCE [LARGE SCALE GENOMIC DNA]</scope>
    <source>
        <strain evidence="3">CGMCC 1.15399</strain>
    </source>
</reference>
<keyword evidence="3" id="KW-1185">Reference proteome</keyword>
<sequence length="514" mass="53484">MPHTTRAGPLSAVLGLALGCLALGPALGWGFVLVQDMVFVPDPAFSRFTFGLAGGAPRVVPSDAVVTALASVFPAELVQKAILLGIFVLGCSGAALLVPAGFLGARLVAGAYYVWNPYVAERLLMGQWALLLGYAGLPWVVRAVRAGRGLLPAVLPAAVGGFAAMTVTALTALPVAGRRGVRVGVVLLAVSLPWLLLALLRPGGLSGDPVGVDAFAARADGPFGAVGSLLSLGGIWNAHAVPAGYETAAGSVARLALAVAGIVGFVLMKDRPRGLGVAAAIGFGIACLGVTEPGRVAFRWLVEVWGGFAVFRDAQQFVAPLALLAALGLGALTEKALTEKAPTEKVLTEKAGRWAGLMALVPLAVLPTMAWGGAGALRAVSYPESWSQAREVIRRDPRPGDVLVLPFESYRRFPWNGDRAVLDPAQRYFAVPGRNVVAGDSVRVGNMVVGAEDTRAREVERVLEAPSPDLAAAGFRYVVIDAGTPAERQRFEGWLSGASLLVAIDDLRLYRLDG</sequence>
<feature type="transmembrane region" description="Helical" evidence="1">
    <location>
        <begin position="81"/>
        <end position="103"/>
    </location>
</feature>
<evidence type="ECO:0000313" key="3">
    <source>
        <dbReference type="Proteomes" id="UP001597097"/>
    </source>
</evidence>
<proteinExistence type="predicted"/>
<feature type="transmembrane region" description="Helical" evidence="1">
    <location>
        <begin position="354"/>
        <end position="374"/>
    </location>
</feature>
<organism evidence="2 3">
    <name type="scientific">Nonomuraea guangzhouensis</name>
    <dbReference type="NCBI Taxonomy" id="1291555"/>
    <lineage>
        <taxon>Bacteria</taxon>
        <taxon>Bacillati</taxon>
        <taxon>Actinomycetota</taxon>
        <taxon>Actinomycetes</taxon>
        <taxon>Streptosporangiales</taxon>
        <taxon>Streptosporangiaceae</taxon>
        <taxon>Nonomuraea</taxon>
    </lineage>
</organism>
<dbReference type="PROSITE" id="PS51257">
    <property type="entry name" value="PROKAR_LIPOPROTEIN"/>
    <property type="match status" value="1"/>
</dbReference>
<dbReference type="Proteomes" id="UP001597097">
    <property type="component" value="Unassembled WGS sequence"/>
</dbReference>
<evidence type="ECO:0000313" key="2">
    <source>
        <dbReference type="EMBL" id="MFD1541996.1"/>
    </source>
</evidence>
<dbReference type="RefSeq" id="WP_219535410.1">
    <property type="nucleotide sequence ID" value="NZ_JAHKRM010000026.1"/>
</dbReference>
<evidence type="ECO:0000256" key="1">
    <source>
        <dbReference type="SAM" id="Phobius"/>
    </source>
</evidence>
<feature type="transmembrane region" description="Helical" evidence="1">
    <location>
        <begin position="153"/>
        <end position="173"/>
    </location>
</feature>
<feature type="transmembrane region" description="Helical" evidence="1">
    <location>
        <begin position="314"/>
        <end position="333"/>
    </location>
</feature>